<organism evidence="2">
    <name type="scientific">Rhizophora mucronata</name>
    <name type="common">Asiatic mangrove</name>
    <dbReference type="NCBI Taxonomy" id="61149"/>
    <lineage>
        <taxon>Eukaryota</taxon>
        <taxon>Viridiplantae</taxon>
        <taxon>Streptophyta</taxon>
        <taxon>Embryophyta</taxon>
        <taxon>Tracheophyta</taxon>
        <taxon>Spermatophyta</taxon>
        <taxon>Magnoliopsida</taxon>
        <taxon>eudicotyledons</taxon>
        <taxon>Gunneridae</taxon>
        <taxon>Pentapetalae</taxon>
        <taxon>rosids</taxon>
        <taxon>fabids</taxon>
        <taxon>Malpighiales</taxon>
        <taxon>Rhizophoraceae</taxon>
        <taxon>Rhizophora</taxon>
    </lineage>
</organism>
<feature type="compositionally biased region" description="Polar residues" evidence="1">
    <location>
        <begin position="38"/>
        <end position="48"/>
    </location>
</feature>
<protein>
    <submittedName>
        <fullName evidence="2">Uncharacterized protein</fullName>
    </submittedName>
</protein>
<accession>A0A2P2JEX9</accession>
<feature type="compositionally biased region" description="Basic and acidic residues" evidence="1">
    <location>
        <begin position="1"/>
        <end position="12"/>
    </location>
</feature>
<feature type="region of interest" description="Disordered" evidence="1">
    <location>
        <begin position="1"/>
        <end position="48"/>
    </location>
</feature>
<reference evidence="2" key="1">
    <citation type="submission" date="2018-02" db="EMBL/GenBank/DDBJ databases">
        <title>Rhizophora mucronata_Transcriptome.</title>
        <authorList>
            <person name="Meera S.P."/>
            <person name="Sreeshan A."/>
            <person name="Augustine A."/>
        </authorList>
    </citation>
    <scope>NUCLEOTIDE SEQUENCE</scope>
    <source>
        <tissue evidence="2">Leaf</tissue>
    </source>
</reference>
<evidence type="ECO:0000313" key="2">
    <source>
        <dbReference type="EMBL" id="MBW92023.1"/>
    </source>
</evidence>
<proteinExistence type="predicted"/>
<dbReference type="AlphaFoldDB" id="A0A2P2JEX9"/>
<name>A0A2P2JEX9_RHIMU</name>
<sequence>MFLLHEAPDRKAKGQRSKSKASTRQGKGTQGREERVMNGSTMLMQKKR</sequence>
<dbReference type="EMBL" id="GGEC01011540">
    <property type="protein sequence ID" value="MBW92023.1"/>
    <property type="molecule type" value="Transcribed_RNA"/>
</dbReference>
<evidence type="ECO:0000256" key="1">
    <source>
        <dbReference type="SAM" id="MobiDB-lite"/>
    </source>
</evidence>